<feature type="compositionally biased region" description="Gly residues" evidence="8">
    <location>
        <begin position="118"/>
        <end position="141"/>
    </location>
</feature>
<dbReference type="OrthoDB" id="1878647at2759"/>
<evidence type="ECO:0000259" key="9">
    <source>
        <dbReference type="PROSITE" id="PS50199"/>
    </source>
</evidence>
<evidence type="ECO:0000313" key="10">
    <source>
        <dbReference type="Proteomes" id="UP000189703"/>
    </source>
</evidence>
<evidence type="ECO:0000256" key="8">
    <source>
        <dbReference type="SAM" id="MobiDB-lite"/>
    </source>
</evidence>
<evidence type="ECO:0000256" key="1">
    <source>
        <dbReference type="ARBA" id="ARBA00004123"/>
    </source>
</evidence>
<evidence type="ECO:0000256" key="6">
    <source>
        <dbReference type="ARBA" id="ARBA00023242"/>
    </source>
</evidence>
<dbReference type="InterPro" id="IPR001876">
    <property type="entry name" value="Znf_RanBP2"/>
</dbReference>
<feature type="region of interest" description="Disordered" evidence="8">
    <location>
        <begin position="182"/>
        <end position="369"/>
    </location>
</feature>
<dbReference type="GO" id="GO:0005634">
    <property type="term" value="C:nucleus"/>
    <property type="evidence" value="ECO:0000318"/>
    <property type="project" value="GO_Central"/>
</dbReference>
<dbReference type="GO" id="GO:0003712">
    <property type="term" value="F:transcription coregulator activity"/>
    <property type="evidence" value="ECO:0000318"/>
    <property type="project" value="GO_Central"/>
</dbReference>
<keyword evidence="4" id="KW-0862">Zinc</keyword>
<dbReference type="FunCoup" id="A0A1U7ZAL5">
    <property type="interactions" value="1153"/>
</dbReference>
<reference evidence="11" key="1">
    <citation type="submission" date="2025-08" db="UniProtKB">
        <authorList>
            <consortium name="RefSeq"/>
        </authorList>
    </citation>
    <scope>IDENTIFICATION</scope>
</reference>
<dbReference type="KEGG" id="nnu:104592156"/>
<dbReference type="eggNOG" id="ENOG502QS08">
    <property type="taxonomic scope" value="Eukaryota"/>
</dbReference>
<dbReference type="PROSITE" id="PS50199">
    <property type="entry name" value="ZF_RANBP2_2"/>
    <property type="match status" value="1"/>
</dbReference>
<feature type="compositionally biased region" description="Basic and acidic residues" evidence="8">
    <location>
        <begin position="250"/>
        <end position="309"/>
    </location>
</feature>
<comment type="subcellular location">
    <subcellularLocation>
        <location evidence="1">Nucleus</location>
    </subcellularLocation>
</comment>
<keyword evidence="10" id="KW-1185">Reference proteome</keyword>
<feature type="compositionally biased region" description="Basic and acidic residues" evidence="8">
    <location>
        <begin position="343"/>
        <end position="369"/>
    </location>
</feature>
<dbReference type="SUPFAM" id="SSF90209">
    <property type="entry name" value="Ran binding protein zinc finger-like"/>
    <property type="match status" value="1"/>
</dbReference>
<dbReference type="Gene3D" id="4.10.1060.10">
    <property type="entry name" value="Zinc finger, RanBP2-type"/>
    <property type="match status" value="1"/>
</dbReference>
<dbReference type="PROSITE" id="PS01358">
    <property type="entry name" value="ZF_RANBP2_1"/>
    <property type="match status" value="1"/>
</dbReference>
<organism evidence="10 11">
    <name type="scientific">Nelumbo nucifera</name>
    <name type="common">Sacred lotus</name>
    <dbReference type="NCBI Taxonomy" id="4432"/>
    <lineage>
        <taxon>Eukaryota</taxon>
        <taxon>Viridiplantae</taxon>
        <taxon>Streptophyta</taxon>
        <taxon>Embryophyta</taxon>
        <taxon>Tracheophyta</taxon>
        <taxon>Spermatophyta</taxon>
        <taxon>Magnoliopsida</taxon>
        <taxon>Proteales</taxon>
        <taxon>Nelumbonaceae</taxon>
        <taxon>Nelumbo</taxon>
    </lineage>
</organism>
<proteinExistence type="predicted"/>
<dbReference type="FunFam" id="4.10.1060.10:FF:000017">
    <property type="entry name" value="FUS RNA-binding protein"/>
    <property type="match status" value="1"/>
</dbReference>
<dbReference type="InterPro" id="IPR036443">
    <property type="entry name" value="Znf_RanBP2_sf"/>
</dbReference>
<dbReference type="GO" id="GO:0006355">
    <property type="term" value="P:regulation of DNA-templated transcription"/>
    <property type="evidence" value="ECO:0007669"/>
    <property type="project" value="InterPro"/>
</dbReference>
<feature type="compositionally biased region" description="Basic and acidic residues" evidence="8">
    <location>
        <begin position="45"/>
        <end position="61"/>
    </location>
</feature>
<dbReference type="OMA" id="FQPPRHP"/>
<feature type="compositionally biased region" description="Low complexity" evidence="8">
    <location>
        <begin position="11"/>
        <end position="21"/>
    </location>
</feature>
<feature type="domain" description="RanBP2-type" evidence="9">
    <location>
        <begin position="155"/>
        <end position="186"/>
    </location>
</feature>
<evidence type="ECO:0000256" key="7">
    <source>
        <dbReference type="PROSITE-ProRule" id="PRU00322"/>
    </source>
</evidence>
<accession>A0A1U7ZAL5</accession>
<feature type="compositionally biased region" description="Basic and acidic residues" evidence="8">
    <location>
        <begin position="323"/>
        <end position="332"/>
    </location>
</feature>
<dbReference type="AlphaFoldDB" id="A0A1U7ZAL5"/>
<gene>
    <name evidence="11" type="primary">LOC104592156</name>
</gene>
<keyword evidence="2" id="KW-0479">Metal-binding</keyword>
<dbReference type="Proteomes" id="UP000189703">
    <property type="component" value="Unplaced"/>
</dbReference>
<feature type="compositionally biased region" description="Gly residues" evidence="8">
    <location>
        <begin position="94"/>
        <end position="106"/>
    </location>
</feature>
<dbReference type="GO" id="GO:0003723">
    <property type="term" value="F:RNA binding"/>
    <property type="evidence" value="ECO:0000318"/>
    <property type="project" value="GO_Central"/>
</dbReference>
<sequence length="369" mass="42381">MMSSREKDQSTTTTTGAGTTTHQPYLSSLVVRPTESGGGSDYEPGEVRRDPPYSRSDRFHESSGYGMRAGSSSPMRYRKIEHHYYSDFDHSGGPQRGRGFRGGRGPGRFRDSSPPYGRGRGGGRSSGRGFDGPGYGLGPFRGEGMSRNNPNVSPREGDWICPEPSCGNLNFARREYCNNCNRLRFGPDDSPRRGYPGPPPPHAPPSRFSGPPVDRSPGRSLNGYRSPPRGWGRDGPRMFGAGSPHHRQERRFPDHHMRRDRLDYREEEDYRERNRFDRPVAPEWIGDRDRGRDFIPERRRYDERIERRQLSPPPPPPPHRGRWVHDLRERSRSPMRSPPLPPKDYRRDGYMDRGRDDRRGMRERMGDAY</sequence>
<dbReference type="InterPro" id="IPR034870">
    <property type="entry name" value="TET_fam"/>
</dbReference>
<feature type="region of interest" description="Disordered" evidence="8">
    <location>
        <begin position="1"/>
        <end position="74"/>
    </location>
</feature>
<protein>
    <submittedName>
        <fullName evidence="11">Transcription initiation factor TFIID subunit 15</fullName>
    </submittedName>
</protein>
<evidence type="ECO:0000313" key="11">
    <source>
        <dbReference type="RefSeq" id="XP_010249671.1"/>
    </source>
</evidence>
<keyword evidence="6" id="KW-0539">Nucleus</keyword>
<dbReference type="InParanoid" id="A0A1U7ZAL5"/>
<evidence type="ECO:0000256" key="5">
    <source>
        <dbReference type="ARBA" id="ARBA00022884"/>
    </source>
</evidence>
<dbReference type="SMART" id="SM00547">
    <property type="entry name" value="ZnF_RBZ"/>
    <property type="match status" value="1"/>
</dbReference>
<keyword evidence="3 7" id="KW-0863">Zinc-finger</keyword>
<dbReference type="PANTHER" id="PTHR23238">
    <property type="entry name" value="RNA BINDING PROTEIN"/>
    <property type="match status" value="1"/>
</dbReference>
<dbReference type="STRING" id="4432.A0A1U7ZAL5"/>
<dbReference type="GO" id="GO:0008270">
    <property type="term" value="F:zinc ion binding"/>
    <property type="evidence" value="ECO:0007669"/>
    <property type="project" value="UniProtKB-KW"/>
</dbReference>
<feature type="region of interest" description="Disordered" evidence="8">
    <location>
        <begin position="86"/>
        <end position="158"/>
    </location>
</feature>
<name>A0A1U7ZAL5_NELNU</name>
<evidence type="ECO:0000256" key="2">
    <source>
        <dbReference type="ARBA" id="ARBA00022723"/>
    </source>
</evidence>
<dbReference type="GeneID" id="104592156"/>
<keyword evidence="5" id="KW-0694">RNA-binding</keyword>
<dbReference type="RefSeq" id="XP_010249671.1">
    <property type="nucleotide sequence ID" value="XM_010251369.2"/>
</dbReference>
<evidence type="ECO:0000256" key="4">
    <source>
        <dbReference type="ARBA" id="ARBA00022833"/>
    </source>
</evidence>
<evidence type="ECO:0000256" key="3">
    <source>
        <dbReference type="ARBA" id="ARBA00022771"/>
    </source>
</evidence>